<protein>
    <recommendedName>
        <fullName evidence="4">WxL domain-containing protein</fullName>
    </recommendedName>
</protein>
<name>A0ABS3H0Q3_9ENTE</name>
<comment type="caution">
    <text evidence="2">The sequence shown here is derived from an EMBL/GenBank/DDBJ whole genome shotgun (WGS) entry which is preliminary data.</text>
</comment>
<gene>
    <name evidence="2" type="ORF">JZO69_12030</name>
</gene>
<organism evidence="2 3">
    <name type="scientific">Candidatus Enterococcus ikei</name>
    <dbReference type="NCBI Taxonomy" id="2815326"/>
    <lineage>
        <taxon>Bacteria</taxon>
        <taxon>Bacillati</taxon>
        <taxon>Bacillota</taxon>
        <taxon>Bacilli</taxon>
        <taxon>Lactobacillales</taxon>
        <taxon>Enterococcaceae</taxon>
        <taxon>Enterococcus</taxon>
    </lineage>
</organism>
<feature type="signal peptide" evidence="1">
    <location>
        <begin position="1"/>
        <end position="22"/>
    </location>
</feature>
<keyword evidence="3" id="KW-1185">Reference proteome</keyword>
<sequence>MKKIKITLMCGFGMLFSLCLFIVTSPSTKIQAISGEKQNHSDLIHNRSNFSDSTVPGIPLEGLFKIPSLAKSKIVDNKVIITENENNQTGAIFSTDDMKLNLTKKFIAEMFIKIDGDADGVTFVMHNDIGATITFDKNLGGALGVYPNIIRSYYDPPQLLKSMKKSLAVEFDTYNQIGDGYYDNGIDLNNGFGHVAYTFPDRIEEYKLGSWDKILALKHHSVQYPSFKLGDNTWRKFSIIWSPWDASNNGQLEYQLDGLEPVKAIIPRSTFDTDSVYWGFTGSTGGKTESAMVSFASVPGLIYYEDTLSVLDLAGNVMNSDNVVRNGSELMVHYSGEYNGGIRDLLKPVITFGLTSGQVYQEGSLVVNGQSVTPTIFESSLKVNLADLSVENKEVEVSFKIKNEGFQSLAKPTVTSNLSGSNYMQIEGSSVSYTIDDAPPAGVGKLTVLGQGDASKILEATDYKQFVSALSDDYSSEEEITVSLKPDQEIESKVKQLGPANFELIAKDGAGNEAIIKVPIFVKKENDQVVTDGTFLLKGNHFSMKKKDYPKTESELKTTIINKSALELWMFDQAGNYEKLDANMILVNLTQLPTPGIIPESKIYSMVVTTSNSKLVLNLEMEINDASIRILFLNEAGKQLREPIELMGNVGEIKDLTKEVVVQKAVQGIKEKQYELTESPSAESSIPIEIDGVSVYYKFKGKLFIESFPSSLNFGDTYLTRPFIKEEQPVYDIPLVIGDTRNSKTPWTLTATLEQPLTSEENPSEVLSRAIWYKVNDTTKVPLYKGEAQPVEVGTVSESGEYNISKSWESKNTGVQLNVFSNEIIQKGKYKAAILWQVAATP</sequence>
<dbReference type="EMBL" id="JAFLWD010000032">
    <property type="protein sequence ID" value="MBO0441092.1"/>
    <property type="molecule type" value="Genomic_DNA"/>
</dbReference>
<dbReference type="InterPro" id="IPR019825">
    <property type="entry name" value="Lectin_legB_Mn/Ca_BS"/>
</dbReference>
<dbReference type="RefSeq" id="WP_207113116.1">
    <property type="nucleotide sequence ID" value="NZ_JAFLWD010000032.1"/>
</dbReference>
<evidence type="ECO:0000256" key="1">
    <source>
        <dbReference type="SAM" id="SignalP"/>
    </source>
</evidence>
<accession>A0ABS3H0Q3</accession>
<dbReference type="InterPro" id="IPR056573">
    <property type="entry name" value="Lectin_L-type_dom"/>
</dbReference>
<dbReference type="InterPro" id="IPR013320">
    <property type="entry name" value="ConA-like_dom_sf"/>
</dbReference>
<proteinExistence type="predicted"/>
<evidence type="ECO:0000313" key="2">
    <source>
        <dbReference type="EMBL" id="MBO0441092.1"/>
    </source>
</evidence>
<dbReference type="Proteomes" id="UP000664632">
    <property type="component" value="Unassembled WGS sequence"/>
</dbReference>
<dbReference type="SUPFAM" id="SSF49899">
    <property type="entry name" value="Concanavalin A-like lectins/glucanases"/>
    <property type="match status" value="1"/>
</dbReference>
<evidence type="ECO:0008006" key="4">
    <source>
        <dbReference type="Google" id="ProtNLM"/>
    </source>
</evidence>
<dbReference type="Gene3D" id="2.60.120.200">
    <property type="match status" value="1"/>
</dbReference>
<dbReference type="PROSITE" id="PS00307">
    <property type="entry name" value="LECTIN_LEGUME_BETA"/>
    <property type="match status" value="1"/>
</dbReference>
<reference evidence="2 3" key="1">
    <citation type="submission" date="2021-03" db="EMBL/GenBank/DDBJ databases">
        <title>Enterococcal diversity collection.</title>
        <authorList>
            <person name="Gilmore M.S."/>
            <person name="Schwartzman J."/>
            <person name="Van Tyne D."/>
            <person name="Martin M."/>
            <person name="Earl A.M."/>
            <person name="Manson A.L."/>
            <person name="Straub T."/>
            <person name="Salamzade R."/>
            <person name="Saavedra J."/>
            <person name="Lebreton F."/>
            <person name="Prichula J."/>
            <person name="Schaufler K."/>
            <person name="Gaca A."/>
            <person name="Sgardioli B."/>
            <person name="Wagenaar J."/>
            <person name="Strong T."/>
        </authorList>
    </citation>
    <scope>NUCLEOTIDE SEQUENCE [LARGE SCALE GENOMIC DNA]</scope>
    <source>
        <strain evidence="2 3">DIV0869a</strain>
    </source>
</reference>
<dbReference type="CDD" id="cd01951">
    <property type="entry name" value="lectin_L-type"/>
    <property type="match status" value="1"/>
</dbReference>
<evidence type="ECO:0000313" key="3">
    <source>
        <dbReference type="Proteomes" id="UP000664632"/>
    </source>
</evidence>
<feature type="chain" id="PRO_5046385372" description="WxL domain-containing protein" evidence="1">
    <location>
        <begin position="23"/>
        <end position="842"/>
    </location>
</feature>
<keyword evidence="1" id="KW-0732">Signal</keyword>